<dbReference type="InterPro" id="IPR036179">
    <property type="entry name" value="Ig-like_dom_sf"/>
</dbReference>
<dbReference type="SMART" id="SM00406">
    <property type="entry name" value="IGv"/>
    <property type="match status" value="1"/>
</dbReference>
<organism evidence="7 8">
    <name type="scientific">Varanus komodoensis</name>
    <name type="common">Komodo dragon</name>
    <dbReference type="NCBI Taxonomy" id="61221"/>
    <lineage>
        <taxon>Eukaryota</taxon>
        <taxon>Metazoa</taxon>
        <taxon>Chordata</taxon>
        <taxon>Craniata</taxon>
        <taxon>Vertebrata</taxon>
        <taxon>Euteleostomi</taxon>
        <taxon>Lepidosauria</taxon>
        <taxon>Squamata</taxon>
        <taxon>Bifurcata</taxon>
        <taxon>Unidentata</taxon>
        <taxon>Episquamata</taxon>
        <taxon>Toxicofera</taxon>
        <taxon>Anguimorpha</taxon>
        <taxon>Paleoanguimorpha</taxon>
        <taxon>Varanoidea</taxon>
        <taxon>Varanidae</taxon>
        <taxon>Varanus</taxon>
    </lineage>
</organism>
<dbReference type="Proteomes" id="UP000694545">
    <property type="component" value="Unplaced"/>
</dbReference>
<dbReference type="GO" id="GO:0042101">
    <property type="term" value="C:T cell receptor complex"/>
    <property type="evidence" value="ECO:0007669"/>
    <property type="project" value="UniProtKB-KW"/>
</dbReference>
<evidence type="ECO:0000256" key="3">
    <source>
        <dbReference type="ARBA" id="ARBA00023170"/>
    </source>
</evidence>
<dbReference type="PROSITE" id="PS50835">
    <property type="entry name" value="IG_LIKE"/>
    <property type="match status" value="1"/>
</dbReference>
<dbReference type="InterPro" id="IPR013106">
    <property type="entry name" value="Ig_V-set"/>
</dbReference>
<dbReference type="PANTHER" id="PTHR19367">
    <property type="entry name" value="T-CELL RECEPTOR ALPHA CHAIN V REGION"/>
    <property type="match status" value="1"/>
</dbReference>
<evidence type="ECO:0000256" key="4">
    <source>
        <dbReference type="ARBA" id="ARBA00023319"/>
    </source>
</evidence>
<keyword evidence="5" id="KW-0391">Immunity</keyword>
<keyword evidence="2" id="KW-1064">Adaptive immunity</keyword>
<reference evidence="7" key="1">
    <citation type="submission" date="2025-08" db="UniProtKB">
        <authorList>
            <consortium name="Ensembl"/>
        </authorList>
    </citation>
    <scope>IDENTIFICATION</scope>
</reference>
<evidence type="ECO:0000256" key="1">
    <source>
        <dbReference type="ARBA" id="ARBA00022729"/>
    </source>
</evidence>
<dbReference type="SUPFAM" id="SSF48726">
    <property type="entry name" value="Immunoglobulin"/>
    <property type="match status" value="1"/>
</dbReference>
<dbReference type="SMART" id="SM00409">
    <property type="entry name" value="IG"/>
    <property type="match status" value="1"/>
</dbReference>
<dbReference type="PANTHER" id="PTHR19367:SF18">
    <property type="entry name" value="T CELL RECEPTOR ALPHA VARIABLE 16"/>
    <property type="match status" value="1"/>
</dbReference>
<dbReference type="Pfam" id="PF07686">
    <property type="entry name" value="V-set"/>
    <property type="match status" value="1"/>
</dbReference>
<name>A0A8D2IS88_VARKO</name>
<reference evidence="7" key="2">
    <citation type="submission" date="2025-09" db="UniProtKB">
        <authorList>
            <consortium name="Ensembl"/>
        </authorList>
    </citation>
    <scope>IDENTIFICATION</scope>
</reference>
<dbReference type="GO" id="GO:0002250">
    <property type="term" value="P:adaptive immune response"/>
    <property type="evidence" value="ECO:0007669"/>
    <property type="project" value="UniProtKB-KW"/>
</dbReference>
<evidence type="ECO:0000259" key="6">
    <source>
        <dbReference type="PROSITE" id="PS50835"/>
    </source>
</evidence>
<sequence length="139" mass="15018">KNRPSNLLSPSIIFCAEASTGQSVDQTKGTVTANEGAPVRLNCTYQSADYVFWYTQHPGLPPSLLLRLYGTEEVNGFRAKHDSQKKTFHLEKSAIQLRDSAVYFCAVSDTVKLCRGAARQKPAKRKSDGAGAGAAAAQI</sequence>
<dbReference type="InterPro" id="IPR013783">
    <property type="entry name" value="Ig-like_fold"/>
</dbReference>
<keyword evidence="1" id="KW-0732">Signal</keyword>
<dbReference type="InterPro" id="IPR051287">
    <property type="entry name" value="TCR_variable_region"/>
</dbReference>
<dbReference type="Gene3D" id="2.60.40.10">
    <property type="entry name" value="Immunoglobulins"/>
    <property type="match status" value="1"/>
</dbReference>
<dbReference type="Ensembl" id="ENSVKKT00000001850.1">
    <property type="protein sequence ID" value="ENSVKKP00000001792.1"/>
    <property type="gene ID" value="ENSVKKG00000001472.1"/>
</dbReference>
<accession>A0A8D2IS88</accession>
<keyword evidence="4" id="KW-0393">Immunoglobulin domain</keyword>
<evidence type="ECO:0000256" key="2">
    <source>
        <dbReference type="ARBA" id="ARBA00023130"/>
    </source>
</evidence>
<evidence type="ECO:0000313" key="7">
    <source>
        <dbReference type="Ensembl" id="ENSVKKP00000001792.1"/>
    </source>
</evidence>
<keyword evidence="8" id="KW-1185">Reference proteome</keyword>
<evidence type="ECO:0000313" key="8">
    <source>
        <dbReference type="Proteomes" id="UP000694545"/>
    </source>
</evidence>
<proteinExistence type="predicted"/>
<keyword evidence="5" id="KW-1279">T cell receptor</keyword>
<dbReference type="InterPro" id="IPR003599">
    <property type="entry name" value="Ig_sub"/>
</dbReference>
<dbReference type="AlphaFoldDB" id="A0A8D2IS88"/>
<feature type="domain" description="Ig-like" evidence="6">
    <location>
        <begin position="10"/>
        <end position="109"/>
    </location>
</feature>
<evidence type="ECO:0000256" key="5">
    <source>
        <dbReference type="ARBA" id="ARBA00043266"/>
    </source>
</evidence>
<dbReference type="InterPro" id="IPR007110">
    <property type="entry name" value="Ig-like_dom"/>
</dbReference>
<protein>
    <recommendedName>
        <fullName evidence="6">Ig-like domain-containing protein</fullName>
    </recommendedName>
</protein>
<dbReference type="OMA" id="YSECKGE"/>
<keyword evidence="3" id="KW-0675">Receptor</keyword>